<feature type="domain" description="Reverse transcriptase RNase H-like" evidence="7">
    <location>
        <begin position="20"/>
        <end position="66"/>
    </location>
</feature>
<keyword evidence="4" id="KW-0255">Endonuclease</keyword>
<reference evidence="8 9" key="1">
    <citation type="submission" date="2014-09" db="EMBL/GenBank/DDBJ databases">
        <authorList>
            <person name="Ellenberger Sabrina"/>
        </authorList>
    </citation>
    <scope>NUCLEOTIDE SEQUENCE [LARGE SCALE GENOMIC DNA]</scope>
    <source>
        <strain evidence="8 9">CBS 412.66</strain>
    </source>
</reference>
<proteinExistence type="predicted"/>
<evidence type="ECO:0000313" key="8">
    <source>
        <dbReference type="EMBL" id="CEP07674.1"/>
    </source>
</evidence>
<keyword evidence="3" id="KW-0540">Nuclease</keyword>
<evidence type="ECO:0000256" key="4">
    <source>
        <dbReference type="ARBA" id="ARBA00022759"/>
    </source>
</evidence>
<evidence type="ECO:0000256" key="3">
    <source>
        <dbReference type="ARBA" id="ARBA00022722"/>
    </source>
</evidence>
<name>A0A0B7MXM6_9FUNG</name>
<dbReference type="GO" id="GO:0004519">
    <property type="term" value="F:endonuclease activity"/>
    <property type="evidence" value="ECO:0007669"/>
    <property type="project" value="UniProtKB-KW"/>
</dbReference>
<evidence type="ECO:0000256" key="5">
    <source>
        <dbReference type="ARBA" id="ARBA00022801"/>
    </source>
</evidence>
<dbReference type="Proteomes" id="UP000054107">
    <property type="component" value="Unassembled WGS sequence"/>
</dbReference>
<dbReference type="InterPro" id="IPR041373">
    <property type="entry name" value="RT_RNaseH"/>
</dbReference>
<protein>
    <recommendedName>
        <fullName evidence="7">Reverse transcriptase RNase H-like domain-containing protein</fullName>
    </recommendedName>
</protein>
<evidence type="ECO:0000259" key="7">
    <source>
        <dbReference type="Pfam" id="PF17917"/>
    </source>
</evidence>
<accession>A0A0B7MXM6</accession>
<gene>
    <name evidence="8" type="primary">PARPA_00982.1 scaffold 1359</name>
</gene>
<keyword evidence="6" id="KW-0695">RNA-directed DNA polymerase</keyword>
<dbReference type="AlphaFoldDB" id="A0A0B7MXM6"/>
<evidence type="ECO:0000313" key="9">
    <source>
        <dbReference type="Proteomes" id="UP000054107"/>
    </source>
</evidence>
<dbReference type="OrthoDB" id="2447685at2759"/>
<organism evidence="8 9">
    <name type="scientific">Parasitella parasitica</name>
    <dbReference type="NCBI Taxonomy" id="35722"/>
    <lineage>
        <taxon>Eukaryota</taxon>
        <taxon>Fungi</taxon>
        <taxon>Fungi incertae sedis</taxon>
        <taxon>Mucoromycota</taxon>
        <taxon>Mucoromycotina</taxon>
        <taxon>Mucoromycetes</taxon>
        <taxon>Mucorales</taxon>
        <taxon>Mucorineae</taxon>
        <taxon>Mucoraceae</taxon>
        <taxon>Parasitella</taxon>
    </lineage>
</organism>
<dbReference type="GO" id="GO:0003964">
    <property type="term" value="F:RNA-directed DNA polymerase activity"/>
    <property type="evidence" value="ECO:0007669"/>
    <property type="project" value="UniProtKB-KW"/>
</dbReference>
<keyword evidence="5" id="KW-0378">Hydrolase</keyword>
<keyword evidence="2" id="KW-0548">Nucleotidyltransferase</keyword>
<evidence type="ECO:0000256" key="2">
    <source>
        <dbReference type="ARBA" id="ARBA00022695"/>
    </source>
</evidence>
<keyword evidence="1" id="KW-0808">Transferase</keyword>
<sequence length="66" mass="7683">MTARNLFKKGGSSNENPPLKLLAIVDAFKYWRHYLEFSPEPATVINDHKNLEYSTTTRNLTCRQVR</sequence>
<dbReference type="EMBL" id="LN719426">
    <property type="protein sequence ID" value="CEP07674.1"/>
    <property type="molecule type" value="Genomic_DNA"/>
</dbReference>
<dbReference type="GO" id="GO:0016787">
    <property type="term" value="F:hydrolase activity"/>
    <property type="evidence" value="ECO:0007669"/>
    <property type="project" value="UniProtKB-KW"/>
</dbReference>
<keyword evidence="9" id="KW-1185">Reference proteome</keyword>
<dbReference type="Pfam" id="PF17917">
    <property type="entry name" value="RT_RNaseH"/>
    <property type="match status" value="1"/>
</dbReference>
<evidence type="ECO:0000256" key="6">
    <source>
        <dbReference type="ARBA" id="ARBA00022918"/>
    </source>
</evidence>
<evidence type="ECO:0000256" key="1">
    <source>
        <dbReference type="ARBA" id="ARBA00022679"/>
    </source>
</evidence>